<name>A0ACC2GK25_DALPE</name>
<dbReference type="EMBL" id="CM055739">
    <property type="protein sequence ID" value="KAJ8003820.1"/>
    <property type="molecule type" value="Genomic_DNA"/>
</dbReference>
<evidence type="ECO:0000313" key="2">
    <source>
        <dbReference type="Proteomes" id="UP001157502"/>
    </source>
</evidence>
<evidence type="ECO:0000313" key="1">
    <source>
        <dbReference type="EMBL" id="KAJ8003820.1"/>
    </source>
</evidence>
<organism evidence="1 2">
    <name type="scientific">Dallia pectoralis</name>
    <name type="common">Alaska blackfish</name>
    <dbReference type="NCBI Taxonomy" id="75939"/>
    <lineage>
        <taxon>Eukaryota</taxon>
        <taxon>Metazoa</taxon>
        <taxon>Chordata</taxon>
        <taxon>Craniata</taxon>
        <taxon>Vertebrata</taxon>
        <taxon>Euteleostomi</taxon>
        <taxon>Actinopterygii</taxon>
        <taxon>Neopterygii</taxon>
        <taxon>Teleostei</taxon>
        <taxon>Protacanthopterygii</taxon>
        <taxon>Esociformes</taxon>
        <taxon>Umbridae</taxon>
        <taxon>Dallia</taxon>
    </lineage>
</organism>
<reference evidence="1" key="1">
    <citation type="submission" date="2021-05" db="EMBL/GenBank/DDBJ databases">
        <authorList>
            <person name="Pan Q."/>
            <person name="Jouanno E."/>
            <person name="Zahm M."/>
            <person name="Klopp C."/>
            <person name="Cabau C."/>
            <person name="Louis A."/>
            <person name="Berthelot C."/>
            <person name="Parey E."/>
            <person name="Roest Crollius H."/>
            <person name="Montfort J."/>
            <person name="Robinson-Rechavi M."/>
            <person name="Bouchez O."/>
            <person name="Lampietro C."/>
            <person name="Lopez Roques C."/>
            <person name="Donnadieu C."/>
            <person name="Postlethwait J."/>
            <person name="Bobe J."/>
            <person name="Dillon D."/>
            <person name="Chandos A."/>
            <person name="von Hippel F."/>
            <person name="Guiguen Y."/>
        </authorList>
    </citation>
    <scope>NUCLEOTIDE SEQUENCE</scope>
    <source>
        <strain evidence="1">YG-Jan2019</strain>
    </source>
</reference>
<proteinExistence type="predicted"/>
<accession>A0ACC2GK25</accession>
<keyword evidence="2" id="KW-1185">Reference proteome</keyword>
<dbReference type="Proteomes" id="UP001157502">
    <property type="component" value="Chromosome 12"/>
</dbReference>
<sequence>MWTWLKSDRPLLQVASACGPEKLIHFQKLYLTKKPDGIVETELEQCNLRIAGAFGRGLDSAGREEPASQISNRHKETKTDGETVEEKERGREQG</sequence>
<comment type="caution">
    <text evidence="1">The sequence shown here is derived from an EMBL/GenBank/DDBJ whole genome shotgun (WGS) entry which is preliminary data.</text>
</comment>
<gene>
    <name evidence="1" type="ORF">DPEC_G00152370</name>
</gene>
<protein>
    <submittedName>
        <fullName evidence="1">Uncharacterized protein</fullName>
    </submittedName>
</protein>